<sequence length="199" mass="22607">MSDRARGRRNADWTTCGVNCNTMGRTYKPDPHGKRYKKVDKNVIQAAAKDVEANSTHLTQPLDVAFFRPLKMAWRKVLTNWKAGVGRRESTIPKPMFPHLLTSVIETIEGNEKKNIISGFTKCGIIPLNNTDNAFLNAVDDSILEILKSLRYDNAPKQRQSKKKLKDLTDFDYQQVIGKLPLPLSERRGIFTFSVNSKE</sequence>
<accession>A0ABQ8S3B6</accession>
<name>A0ABQ8S3B6_PERAM</name>
<proteinExistence type="predicted"/>
<evidence type="ECO:0000313" key="1">
    <source>
        <dbReference type="EMBL" id="KAJ4428487.1"/>
    </source>
</evidence>
<keyword evidence="2" id="KW-1185">Reference proteome</keyword>
<evidence type="ECO:0000313" key="2">
    <source>
        <dbReference type="Proteomes" id="UP001148838"/>
    </source>
</evidence>
<dbReference type="EMBL" id="JAJSOF020000037">
    <property type="protein sequence ID" value="KAJ4428487.1"/>
    <property type="molecule type" value="Genomic_DNA"/>
</dbReference>
<comment type="caution">
    <text evidence="1">The sequence shown here is derived from an EMBL/GenBank/DDBJ whole genome shotgun (WGS) entry which is preliminary data.</text>
</comment>
<dbReference type="Proteomes" id="UP001148838">
    <property type="component" value="Unassembled WGS sequence"/>
</dbReference>
<gene>
    <name evidence="1" type="ORF">ANN_24524</name>
</gene>
<reference evidence="1 2" key="1">
    <citation type="journal article" date="2022" name="Allergy">
        <title>Genome assembly and annotation of Periplaneta americana reveal a comprehensive cockroach allergen profile.</title>
        <authorList>
            <person name="Wang L."/>
            <person name="Xiong Q."/>
            <person name="Saelim N."/>
            <person name="Wang L."/>
            <person name="Nong W."/>
            <person name="Wan A.T."/>
            <person name="Shi M."/>
            <person name="Liu X."/>
            <person name="Cao Q."/>
            <person name="Hui J.H.L."/>
            <person name="Sookrung N."/>
            <person name="Leung T.F."/>
            <person name="Tungtrongchitr A."/>
            <person name="Tsui S.K.W."/>
        </authorList>
    </citation>
    <scope>NUCLEOTIDE SEQUENCE [LARGE SCALE GENOMIC DNA]</scope>
    <source>
        <strain evidence="1">PWHHKU_190912</strain>
    </source>
</reference>
<organism evidence="1 2">
    <name type="scientific">Periplaneta americana</name>
    <name type="common">American cockroach</name>
    <name type="synonym">Blatta americana</name>
    <dbReference type="NCBI Taxonomy" id="6978"/>
    <lineage>
        <taxon>Eukaryota</taxon>
        <taxon>Metazoa</taxon>
        <taxon>Ecdysozoa</taxon>
        <taxon>Arthropoda</taxon>
        <taxon>Hexapoda</taxon>
        <taxon>Insecta</taxon>
        <taxon>Pterygota</taxon>
        <taxon>Neoptera</taxon>
        <taxon>Polyneoptera</taxon>
        <taxon>Dictyoptera</taxon>
        <taxon>Blattodea</taxon>
        <taxon>Blattoidea</taxon>
        <taxon>Blattidae</taxon>
        <taxon>Blattinae</taxon>
        <taxon>Periplaneta</taxon>
    </lineage>
</organism>
<protein>
    <submittedName>
        <fullName evidence="1">Uncharacterized protein</fullName>
    </submittedName>
</protein>